<dbReference type="STRING" id="2064.TR51_06595"/>
<reference evidence="1 2" key="1">
    <citation type="submission" date="2015-02" db="EMBL/GenBank/DDBJ databases">
        <title>Draft genome sequence of Kitasatospora griseola MF730-N6, a bafilomycin, terpentecin and satosporin producer.</title>
        <authorList>
            <person name="Arens J.C."/>
            <person name="Haltli B."/>
            <person name="Kerr R.G."/>
        </authorList>
    </citation>
    <scope>NUCLEOTIDE SEQUENCE [LARGE SCALE GENOMIC DNA]</scope>
    <source>
        <strain evidence="1 2">MF730-N6</strain>
    </source>
</reference>
<keyword evidence="2" id="KW-1185">Reference proteome</keyword>
<dbReference type="EMBL" id="JXZB01000001">
    <property type="protein sequence ID" value="KIQ67048.1"/>
    <property type="molecule type" value="Genomic_DNA"/>
</dbReference>
<protein>
    <submittedName>
        <fullName evidence="1">Uncharacterized protein</fullName>
    </submittedName>
</protein>
<evidence type="ECO:0000313" key="1">
    <source>
        <dbReference type="EMBL" id="KIQ67048.1"/>
    </source>
</evidence>
<dbReference type="PATRIC" id="fig|2064.6.peg.1451"/>
<dbReference type="Proteomes" id="UP000032066">
    <property type="component" value="Unassembled WGS sequence"/>
</dbReference>
<comment type="caution">
    <text evidence="1">The sequence shown here is derived from an EMBL/GenBank/DDBJ whole genome shotgun (WGS) entry which is preliminary data.</text>
</comment>
<sequence>MNGYDCAEKCTAAARNDIRQTLIRYFQSVGDTERAEERADALLDHYGRAVAAQIRTTVLDGPGNTWDWWDAATIPGSIADLIDPEVP</sequence>
<organism evidence="1 2">
    <name type="scientific">Kitasatospora griseola</name>
    <name type="common">Streptomyces griseolosporeus</name>
    <dbReference type="NCBI Taxonomy" id="2064"/>
    <lineage>
        <taxon>Bacteria</taxon>
        <taxon>Bacillati</taxon>
        <taxon>Actinomycetota</taxon>
        <taxon>Actinomycetes</taxon>
        <taxon>Kitasatosporales</taxon>
        <taxon>Streptomycetaceae</taxon>
        <taxon>Kitasatospora</taxon>
    </lineage>
</organism>
<name>A0A0D0Q7F1_KITGR</name>
<evidence type="ECO:0000313" key="2">
    <source>
        <dbReference type="Proteomes" id="UP000032066"/>
    </source>
</evidence>
<accession>A0A0D0Q7F1</accession>
<dbReference type="OrthoDB" id="9981230at2"/>
<dbReference type="AlphaFoldDB" id="A0A0D0Q7F1"/>
<gene>
    <name evidence="1" type="ORF">TR51_06595</name>
</gene>
<dbReference type="RefSeq" id="WP_043908809.1">
    <property type="nucleotide sequence ID" value="NZ_JXZB01000001.1"/>
</dbReference>
<proteinExistence type="predicted"/>